<organism evidence="3 4">
    <name type="scientific">Elasticomyces elasticus</name>
    <dbReference type="NCBI Taxonomy" id="574655"/>
    <lineage>
        <taxon>Eukaryota</taxon>
        <taxon>Fungi</taxon>
        <taxon>Dikarya</taxon>
        <taxon>Ascomycota</taxon>
        <taxon>Pezizomycotina</taxon>
        <taxon>Dothideomycetes</taxon>
        <taxon>Dothideomycetidae</taxon>
        <taxon>Mycosphaerellales</taxon>
        <taxon>Teratosphaeriaceae</taxon>
        <taxon>Elasticomyces</taxon>
    </lineage>
</organism>
<feature type="compositionally biased region" description="Pro residues" evidence="1">
    <location>
        <begin position="733"/>
        <end position="744"/>
    </location>
</feature>
<accession>A0AAN7W106</accession>
<dbReference type="AlphaFoldDB" id="A0AAN7W106"/>
<dbReference type="Gene3D" id="1.20.58.2130">
    <property type="match status" value="1"/>
</dbReference>
<dbReference type="PANTHER" id="PTHR28067">
    <property type="entry name" value="DNA REPLICATION REGULATOR SLD3"/>
    <property type="match status" value="1"/>
</dbReference>
<evidence type="ECO:0000259" key="2">
    <source>
        <dbReference type="Pfam" id="PF08639"/>
    </source>
</evidence>
<feature type="region of interest" description="Disordered" evidence="1">
    <location>
        <begin position="1"/>
        <end position="47"/>
    </location>
</feature>
<evidence type="ECO:0000256" key="1">
    <source>
        <dbReference type="SAM" id="MobiDB-lite"/>
    </source>
</evidence>
<feature type="region of interest" description="Disordered" evidence="1">
    <location>
        <begin position="499"/>
        <end position="616"/>
    </location>
</feature>
<evidence type="ECO:0000313" key="4">
    <source>
        <dbReference type="Proteomes" id="UP001310594"/>
    </source>
</evidence>
<feature type="compositionally biased region" description="Basic and acidic residues" evidence="1">
    <location>
        <begin position="521"/>
        <end position="536"/>
    </location>
</feature>
<evidence type="ECO:0000313" key="3">
    <source>
        <dbReference type="EMBL" id="KAK5694090.1"/>
    </source>
</evidence>
<dbReference type="GO" id="GO:0006270">
    <property type="term" value="P:DNA replication initiation"/>
    <property type="evidence" value="ECO:0007669"/>
    <property type="project" value="InterPro"/>
</dbReference>
<dbReference type="Pfam" id="PF08639">
    <property type="entry name" value="Sld3_STD"/>
    <property type="match status" value="1"/>
</dbReference>
<name>A0AAN7W106_9PEZI</name>
<protein>
    <recommendedName>
        <fullName evidence="2">DNA replication regulator Sld3 C-terminal domain-containing protein</fullName>
    </recommendedName>
</protein>
<feature type="domain" description="DNA replication regulator Sld3 C-terminal" evidence="2">
    <location>
        <begin position="231"/>
        <end position="774"/>
    </location>
</feature>
<dbReference type="Proteomes" id="UP001310594">
    <property type="component" value="Unassembled WGS sequence"/>
</dbReference>
<dbReference type="GO" id="GO:0031261">
    <property type="term" value="C:DNA replication preinitiation complex"/>
    <property type="evidence" value="ECO:0007669"/>
    <property type="project" value="TreeGrafter"/>
</dbReference>
<proteinExistence type="predicted"/>
<feature type="compositionally biased region" description="Low complexity" evidence="1">
    <location>
        <begin position="717"/>
        <end position="730"/>
    </location>
</feature>
<feature type="region of interest" description="Disordered" evidence="1">
    <location>
        <begin position="714"/>
        <end position="768"/>
    </location>
</feature>
<comment type="caution">
    <text evidence="3">The sequence shown here is derived from an EMBL/GenBank/DDBJ whole genome shotgun (WGS) entry which is preliminary data.</text>
</comment>
<feature type="compositionally biased region" description="Polar residues" evidence="1">
    <location>
        <begin position="578"/>
        <end position="594"/>
    </location>
</feature>
<feature type="compositionally biased region" description="Basic and acidic residues" evidence="1">
    <location>
        <begin position="19"/>
        <end position="42"/>
    </location>
</feature>
<feature type="region of interest" description="Disordered" evidence="1">
    <location>
        <begin position="411"/>
        <end position="434"/>
    </location>
</feature>
<gene>
    <name evidence="3" type="ORF">LTR97_009711</name>
</gene>
<dbReference type="InterPro" id="IPR042511">
    <property type="entry name" value="Sld3"/>
</dbReference>
<reference evidence="3" key="1">
    <citation type="submission" date="2023-08" db="EMBL/GenBank/DDBJ databases">
        <title>Black Yeasts Isolated from many extreme environments.</title>
        <authorList>
            <person name="Coleine C."/>
            <person name="Stajich J.E."/>
            <person name="Selbmann L."/>
        </authorList>
    </citation>
    <scope>NUCLEOTIDE SEQUENCE</scope>
    <source>
        <strain evidence="3">CCFEE 5810</strain>
    </source>
</reference>
<dbReference type="InterPro" id="IPR013948">
    <property type="entry name" value="DNA_replication_reg_Sld3_C"/>
</dbReference>
<dbReference type="EMBL" id="JAVRQU010000016">
    <property type="protein sequence ID" value="KAK5694090.1"/>
    <property type="molecule type" value="Genomic_DNA"/>
</dbReference>
<dbReference type="PANTHER" id="PTHR28067:SF1">
    <property type="entry name" value="DNA REPLICATION REGULATOR SLD3"/>
    <property type="match status" value="1"/>
</dbReference>
<sequence>MELVNDASIPPPRSPQSEKQAETGTRKRKRDDAESIELDRRPFTIRPDSTDPFAAPRVFTPICLLPRARLPLAYLDVSPGGSRCFAADIRALEALADVEEVPSVLVAEDEKEKRLYAIERTQRRTYALCRLGHWVKREVLEQAASMMLSQDEAVSKRQAMEPLEKGLPWWSRAAVSVPPDHAHDNERIKLPKLNMMELALPQAHAAESAQPSGNTTPVPAIPAAAVMSAAEVLQELASNYQDALYLSRTSLAYFTKGPLSRARAAFSAVGDTEMQLNELTDFLRDVVLTAAVLDKKYKDALPGIITELSPVGLETPEQTAKPKRKRKWKAKRDKSGLFADEKEHIEKWWRSQDADMGGVTASAESVDVALKRRLPRVRSRETYLQVILVLEALALEATTLNQPIVPALAAESQDQETQQDESQAPAEGKKQKAKKAQDLPALLDILLDRLCIWHSVDFHSPIKKIGDDNGNINDELRSFCVDVIVPFYMSRCPAHATAVNKKLGGPSAPTPVKRRASSVRKPGEPATRHAPPEQRARKPLSRVATETRMQQTKRPPGLHRSATDTDLLQQQIKRETSEAPSPLSSIPAANSNGRPLQPRKRSSLLHTISGPGRREYDPVAMAEARKGREQRTAELKAKVQDAVLTLSKPNRAKAVEEVAESADVSFAKATVRGKRPAPKSKSAGTAVHVTATPRAGRQVKVTPAARQIAPCGLETGRSSATSRVPSSSARLHAPPPAFDEPPPSTFLIPQTSHRPRVAAPAEPPISGVEDTPSRGFAKYMQHGLAHQPGTTAPESPIATRQALQIQQTPMKAVRSLSLVPSGIEALVEASPKAVAMGTSVVTETEGPSMYDALGWEEDEYEPLA</sequence>